<dbReference type="PANTHER" id="PTHR28284">
    <property type="entry name" value="NUCLEOPORIN NUP60"/>
    <property type="match status" value="1"/>
</dbReference>
<dbReference type="GO" id="GO:0031990">
    <property type="term" value="P:mRNA export from nucleus in response to heat stress"/>
    <property type="evidence" value="ECO:0007669"/>
    <property type="project" value="TreeGrafter"/>
</dbReference>
<feature type="compositionally biased region" description="Polar residues" evidence="1">
    <location>
        <begin position="435"/>
        <end position="444"/>
    </location>
</feature>
<feature type="region of interest" description="Disordered" evidence="1">
    <location>
        <begin position="38"/>
        <end position="61"/>
    </location>
</feature>
<gene>
    <name evidence="2" type="ORF">SAMEA4029009_CIC11G00000000261</name>
</gene>
<dbReference type="AlphaFoldDB" id="A0A1L0C4F5"/>
<organism evidence="2 3">
    <name type="scientific">Sungouiella intermedia</name>
    <dbReference type="NCBI Taxonomy" id="45354"/>
    <lineage>
        <taxon>Eukaryota</taxon>
        <taxon>Fungi</taxon>
        <taxon>Dikarya</taxon>
        <taxon>Ascomycota</taxon>
        <taxon>Saccharomycotina</taxon>
        <taxon>Pichiomycetes</taxon>
        <taxon>Metschnikowiaceae</taxon>
        <taxon>Sungouiella</taxon>
    </lineage>
</organism>
<dbReference type="GO" id="GO:0034398">
    <property type="term" value="P:telomere tethering at nuclear periphery"/>
    <property type="evidence" value="ECO:0007669"/>
    <property type="project" value="TreeGrafter"/>
</dbReference>
<evidence type="ECO:0000256" key="1">
    <source>
        <dbReference type="SAM" id="MobiDB-lite"/>
    </source>
</evidence>
<dbReference type="Proteomes" id="UP000182259">
    <property type="component" value="Chromosome VI"/>
</dbReference>
<evidence type="ECO:0000313" key="3">
    <source>
        <dbReference type="Proteomes" id="UP000182259"/>
    </source>
</evidence>
<reference evidence="2 3" key="1">
    <citation type="submission" date="2016-10" db="EMBL/GenBank/DDBJ databases">
        <authorList>
            <person name="de Groot N.N."/>
        </authorList>
    </citation>
    <scope>NUCLEOTIDE SEQUENCE [LARGE SCALE GENOMIC DNA]</scope>
    <source>
        <strain evidence="2 3">PYCC 4715</strain>
    </source>
</reference>
<feature type="region of interest" description="Disordered" evidence="1">
    <location>
        <begin position="576"/>
        <end position="714"/>
    </location>
</feature>
<dbReference type="PANTHER" id="PTHR28284:SF1">
    <property type="entry name" value="NUCLEOPORIN NUP60"/>
    <property type="match status" value="1"/>
</dbReference>
<dbReference type="GO" id="GO:0017056">
    <property type="term" value="F:structural constituent of nuclear pore"/>
    <property type="evidence" value="ECO:0007669"/>
    <property type="project" value="InterPro"/>
</dbReference>
<feature type="region of interest" description="Disordered" evidence="1">
    <location>
        <begin position="121"/>
        <end position="141"/>
    </location>
</feature>
<dbReference type="GO" id="GO:0008298">
    <property type="term" value="P:intracellular mRNA localization"/>
    <property type="evidence" value="ECO:0007669"/>
    <property type="project" value="TreeGrafter"/>
</dbReference>
<feature type="compositionally biased region" description="Basic and acidic residues" evidence="1">
    <location>
        <begin position="362"/>
        <end position="387"/>
    </location>
</feature>
<accession>A0A1L0C4F5</accession>
<dbReference type="GO" id="GO:0006607">
    <property type="term" value="P:NLS-bearing protein import into nucleus"/>
    <property type="evidence" value="ECO:0007669"/>
    <property type="project" value="TreeGrafter"/>
</dbReference>
<feature type="compositionally biased region" description="Basic and acidic residues" evidence="1">
    <location>
        <begin position="691"/>
        <end position="700"/>
    </location>
</feature>
<evidence type="ECO:0000313" key="2">
    <source>
        <dbReference type="EMBL" id="SGZ58463.1"/>
    </source>
</evidence>
<protein>
    <submittedName>
        <fullName evidence="2">CIC11C00000000261</fullName>
    </submittedName>
</protein>
<name>A0A1L0C4F5_9ASCO</name>
<dbReference type="InterPro" id="IPR034432">
    <property type="entry name" value="Nup60"/>
</dbReference>
<feature type="region of interest" description="Disordered" evidence="1">
    <location>
        <begin position="348"/>
        <end position="496"/>
    </location>
</feature>
<dbReference type="EMBL" id="LT635769">
    <property type="protein sequence ID" value="SGZ58463.1"/>
    <property type="molecule type" value="Genomic_DNA"/>
</dbReference>
<dbReference type="GO" id="GO:0044615">
    <property type="term" value="C:nuclear pore nuclear basket"/>
    <property type="evidence" value="ECO:0007669"/>
    <property type="project" value="InterPro"/>
</dbReference>
<dbReference type="GO" id="GO:0016973">
    <property type="term" value="P:poly(A)+ mRNA export from nucleus"/>
    <property type="evidence" value="ECO:0007669"/>
    <property type="project" value="TreeGrafter"/>
</dbReference>
<feature type="compositionally biased region" description="Polar residues" evidence="1">
    <location>
        <begin position="401"/>
        <end position="424"/>
    </location>
</feature>
<feature type="compositionally biased region" description="Polar residues" evidence="1">
    <location>
        <begin position="646"/>
        <end position="657"/>
    </location>
</feature>
<proteinExistence type="predicted"/>
<sequence>MDNRRVMKAYRDRSREKVLPYPTRGGLLSRVKRYFSAGSPQVTEKVQQSRSTTQPIPASANKSILPRLESFSVTVNDSVAEGDQTTNRILSSFFQEKGDRPLTQVEYEGVMSLLEKSKASITLPLPESPEKPTAPDDDSELEARQNHTFAPYSQKILRNTSMLDANSTSLATPDYKPVYHTFSDTSRGNTSVKRVYQFSGLPSPYRTRIRAPNLNARRAKRLTTATGTSTASAGVSEGTYTAASIAGGELNGDNQDSAQKQMSNTANSLLSILDGGNSKELVDSTSSVKLLHNPFARSKRKNPISLNLPAKRHTTFGANDISKTVLHSKVDELDEKKDETTTFTFGKPDLTEVNGKNVENNSDAKRSHETKSEFKIDVNETDKKEDTNGTQKPFSLLFSRAETNATENGTNGESKPSLFNTTLPKFNFGEKSSEQKAPTPTTFGFSKKEEPKAAENGSATFSFGKPQVPEPAPSNGFTFGPSKPTEKPEPLPAFNKVGNISAEKPEESSLEKPLFGFGTLLKKEETTLEKPLFGFGVSKVDAPKTPAFNFGSNEGTDVSKAPVFNLGSKPANEYTKAPAFNFGNKPATEETKVPKFGFGSKSSTEETKVPTFDFGSKPSTEESGAPTFGFGSKAGTEAAKTPAFNFGSQPMKSTDSNSSKDEKPAFSFGNFDSKSPAFSFGKPSVASLDTPETKGTHEVSESNGNANKGAPSAISDVSFTFPPVKVITGEVDEAKVEEFKSLFKF</sequence>